<dbReference type="SUPFAM" id="SSF64182">
    <property type="entry name" value="DHH phosphoesterases"/>
    <property type="match status" value="1"/>
</dbReference>
<dbReference type="STRING" id="679200.HMPREF9333_00072"/>
<dbReference type="RefSeq" id="WP_005538993.1">
    <property type="nucleotide sequence ID" value="NZ_JH378829.1"/>
</dbReference>
<feature type="domain" description="RecJ OB" evidence="9">
    <location>
        <begin position="457"/>
        <end position="565"/>
    </location>
</feature>
<feature type="domain" description="DHHA1" evidence="8">
    <location>
        <begin position="349"/>
        <end position="443"/>
    </location>
</feature>
<dbReference type="InterPro" id="IPR038763">
    <property type="entry name" value="DHH_sf"/>
</dbReference>
<dbReference type="InterPro" id="IPR001667">
    <property type="entry name" value="DDH_dom"/>
</dbReference>
<dbReference type="InterPro" id="IPR003156">
    <property type="entry name" value="DHHA1_dom"/>
</dbReference>
<evidence type="ECO:0000259" key="9">
    <source>
        <dbReference type="Pfam" id="PF17768"/>
    </source>
</evidence>
<dbReference type="GO" id="GO:0003676">
    <property type="term" value="F:nucleic acid binding"/>
    <property type="evidence" value="ECO:0007669"/>
    <property type="project" value="InterPro"/>
</dbReference>
<feature type="coiled-coil region" evidence="6">
    <location>
        <begin position="307"/>
        <end position="334"/>
    </location>
</feature>
<dbReference type="PANTHER" id="PTHR30255:SF2">
    <property type="entry name" value="SINGLE-STRANDED-DNA-SPECIFIC EXONUCLEASE RECJ"/>
    <property type="match status" value="1"/>
</dbReference>
<gene>
    <name evidence="10" type="ORF">HMPREF9333_00072</name>
</gene>
<sequence>MQQWMLYTKRADFNEISARFLILPYTARIMVNRDIKEDEMEMFLRPDIGALHSPYLLEGIKEAALFLKNKILSNKSILIVGDYDIDGVCSTYIYYSALKKLGACVDYVIPDRIKDGYGINKSIINEAAYRGIDTVLTCDNGISAFEALSYGKSLGLNIIVTDHHEVFKDENGQDRLPEADIVIDPKKSTCTYPYKEICGAMVAYKLVKALYGLYGIEESEVFTEFEDFVSIATVGDVMPLRDENRIILKQSLKRLKNTKNIGLLKLIEVCSLNSKQITSFDIGFIIGPCINAGGRLESAETALRLFISDKEDEAVNLALHLKELNDERKALTLKNFNIAVEQVEKLYLNDKILVVYLKDCHESLAGIIAGRLRERYYKPVFVLTDTQEGTLKGSGRSIENYDMFKGLCSADIYLLKYGGHKMAAGLSLEREKLEQFRKYLNENCTLSEDDLKEKIWIDIALPFSYITIDFLKELELLEPFGAGNAKPAFAGRDIEILSARVFGSERNVVKLKVKGSDGFVIDALVFTDGDKFIKECQEYKYMSAVFYPQINDYMGRKNIELIIRHYKFTGN</sequence>
<keyword evidence="4" id="KW-0378">Hydrolase</keyword>
<dbReference type="HOGENOM" id="CLU_009736_5_2_9"/>
<dbReference type="Pfam" id="PF02272">
    <property type="entry name" value="DHHA1"/>
    <property type="match status" value="1"/>
</dbReference>
<dbReference type="PATRIC" id="fig|679200.3.peg.78"/>
<protein>
    <recommendedName>
        <fullName evidence="2">Single-stranded-DNA-specific exonuclease RecJ</fullName>
    </recommendedName>
</protein>
<evidence type="ECO:0000256" key="6">
    <source>
        <dbReference type="SAM" id="Coils"/>
    </source>
</evidence>
<comment type="caution">
    <text evidence="10">The sequence shown here is derived from an EMBL/GenBank/DDBJ whole genome shotgun (WGS) entry which is preliminary data.</text>
</comment>
<keyword evidence="5 10" id="KW-0269">Exonuclease</keyword>
<dbReference type="AlphaFoldDB" id="G5GET4"/>
<dbReference type="InterPro" id="IPR051673">
    <property type="entry name" value="SSDNA_exonuclease_RecJ"/>
</dbReference>
<evidence type="ECO:0000256" key="5">
    <source>
        <dbReference type="ARBA" id="ARBA00022839"/>
    </source>
</evidence>
<keyword evidence="6" id="KW-0175">Coiled coil</keyword>
<evidence type="ECO:0000256" key="2">
    <source>
        <dbReference type="ARBA" id="ARBA00019841"/>
    </source>
</evidence>
<dbReference type="Pfam" id="PF01368">
    <property type="entry name" value="DHH"/>
    <property type="match status" value="1"/>
</dbReference>
<dbReference type="InterPro" id="IPR004610">
    <property type="entry name" value="RecJ"/>
</dbReference>
<dbReference type="eggNOG" id="COG0608">
    <property type="taxonomic scope" value="Bacteria"/>
</dbReference>
<dbReference type="Gene3D" id="3.90.1640.30">
    <property type="match status" value="1"/>
</dbReference>
<dbReference type="GO" id="GO:0008409">
    <property type="term" value="F:5'-3' exonuclease activity"/>
    <property type="evidence" value="ECO:0007669"/>
    <property type="project" value="InterPro"/>
</dbReference>
<organism evidence="10 11">
    <name type="scientific">Johnsonella ignava ATCC 51276</name>
    <dbReference type="NCBI Taxonomy" id="679200"/>
    <lineage>
        <taxon>Bacteria</taxon>
        <taxon>Bacillati</taxon>
        <taxon>Bacillota</taxon>
        <taxon>Clostridia</taxon>
        <taxon>Lachnospirales</taxon>
        <taxon>Lachnospiraceae</taxon>
        <taxon>Johnsonella</taxon>
    </lineage>
</organism>
<evidence type="ECO:0000256" key="3">
    <source>
        <dbReference type="ARBA" id="ARBA00022722"/>
    </source>
</evidence>
<dbReference type="Proteomes" id="UP000003011">
    <property type="component" value="Unassembled WGS sequence"/>
</dbReference>
<evidence type="ECO:0000259" key="8">
    <source>
        <dbReference type="Pfam" id="PF02272"/>
    </source>
</evidence>
<reference evidence="10 11" key="1">
    <citation type="submission" date="2011-08" db="EMBL/GenBank/DDBJ databases">
        <title>The Genome Sequence of Johnsonella ignava ATCC 51276.</title>
        <authorList>
            <consortium name="The Broad Institute Genome Sequencing Platform"/>
            <person name="Earl A."/>
            <person name="Ward D."/>
            <person name="Feldgarden M."/>
            <person name="Gevers D."/>
            <person name="Izard J."/>
            <person name="Blanton J.M."/>
            <person name="Baranova O.V."/>
            <person name="Dewhirst F.E."/>
            <person name="Young S.K."/>
            <person name="Zeng Q."/>
            <person name="Gargeya S."/>
            <person name="Fitzgerald M."/>
            <person name="Haas B."/>
            <person name="Abouelleil A."/>
            <person name="Alvarado L."/>
            <person name="Arachchi H.M."/>
            <person name="Berlin A."/>
            <person name="Brown A."/>
            <person name="Chapman S.B."/>
            <person name="Chen Z."/>
            <person name="Dunbar C."/>
            <person name="Freedman E."/>
            <person name="Gearin G."/>
            <person name="Gellesch M."/>
            <person name="Goldberg J."/>
            <person name="Griggs A."/>
            <person name="Gujja S."/>
            <person name="Heiman D."/>
            <person name="Howarth C."/>
            <person name="Larson L."/>
            <person name="Lui A."/>
            <person name="MacDonald P.J.P."/>
            <person name="Montmayeur A."/>
            <person name="Murphy C."/>
            <person name="Neiman D."/>
            <person name="Pearson M."/>
            <person name="Priest M."/>
            <person name="Roberts A."/>
            <person name="Saif S."/>
            <person name="Shea T."/>
            <person name="Shenoy N."/>
            <person name="Sisk P."/>
            <person name="Stolte C."/>
            <person name="Sykes S."/>
            <person name="Wortman J."/>
            <person name="Nusbaum C."/>
            <person name="Birren B."/>
        </authorList>
    </citation>
    <scope>NUCLEOTIDE SEQUENCE [LARGE SCALE GENOMIC DNA]</scope>
    <source>
        <strain evidence="10 11">ATCC 51276</strain>
    </source>
</reference>
<dbReference type="Gene3D" id="3.10.310.30">
    <property type="match status" value="1"/>
</dbReference>
<dbReference type="NCBIfam" id="TIGR00644">
    <property type="entry name" value="recJ"/>
    <property type="match status" value="1"/>
</dbReference>
<evidence type="ECO:0000313" key="10">
    <source>
        <dbReference type="EMBL" id="EHI56625.1"/>
    </source>
</evidence>
<name>G5GET4_9FIRM</name>
<dbReference type="EMBL" id="ACZL01000003">
    <property type="protein sequence ID" value="EHI56625.1"/>
    <property type="molecule type" value="Genomic_DNA"/>
</dbReference>
<comment type="similarity">
    <text evidence="1">Belongs to the RecJ family.</text>
</comment>
<dbReference type="GO" id="GO:0006281">
    <property type="term" value="P:DNA repair"/>
    <property type="evidence" value="ECO:0007669"/>
    <property type="project" value="InterPro"/>
</dbReference>
<keyword evidence="3" id="KW-0540">Nuclease</keyword>
<dbReference type="Pfam" id="PF17768">
    <property type="entry name" value="RecJ_OB"/>
    <property type="match status" value="1"/>
</dbReference>
<feature type="domain" description="DDH" evidence="7">
    <location>
        <begin position="76"/>
        <end position="214"/>
    </location>
</feature>
<dbReference type="GO" id="GO:0006310">
    <property type="term" value="P:DNA recombination"/>
    <property type="evidence" value="ECO:0007669"/>
    <property type="project" value="InterPro"/>
</dbReference>
<dbReference type="PANTHER" id="PTHR30255">
    <property type="entry name" value="SINGLE-STRANDED-DNA-SPECIFIC EXONUCLEASE RECJ"/>
    <property type="match status" value="1"/>
</dbReference>
<evidence type="ECO:0000256" key="4">
    <source>
        <dbReference type="ARBA" id="ARBA00022801"/>
    </source>
</evidence>
<evidence type="ECO:0000256" key="1">
    <source>
        <dbReference type="ARBA" id="ARBA00005915"/>
    </source>
</evidence>
<evidence type="ECO:0000259" key="7">
    <source>
        <dbReference type="Pfam" id="PF01368"/>
    </source>
</evidence>
<accession>G5GET4</accession>
<keyword evidence="11" id="KW-1185">Reference proteome</keyword>
<dbReference type="InterPro" id="IPR041122">
    <property type="entry name" value="RecJ_OB"/>
</dbReference>
<proteinExistence type="inferred from homology"/>
<evidence type="ECO:0000313" key="11">
    <source>
        <dbReference type="Proteomes" id="UP000003011"/>
    </source>
</evidence>